<dbReference type="GO" id="GO:0051301">
    <property type="term" value="P:cell division"/>
    <property type="evidence" value="ECO:0007669"/>
    <property type="project" value="UniProtKB-KW"/>
</dbReference>
<evidence type="ECO:0000256" key="1">
    <source>
        <dbReference type="SAM" id="Coils"/>
    </source>
</evidence>
<keyword evidence="3" id="KW-0472">Membrane</keyword>
<feature type="coiled-coil region" evidence="1">
    <location>
        <begin position="78"/>
        <end position="105"/>
    </location>
</feature>
<dbReference type="STRING" id="246199.CUS_6547"/>
<keyword evidence="4" id="KW-0131">Cell cycle</keyword>
<dbReference type="AlphaFoldDB" id="E9SB75"/>
<name>E9SB75_RUMAL</name>
<dbReference type="eggNOG" id="COG2919">
    <property type="taxonomic scope" value="Bacteria"/>
</dbReference>
<dbReference type="RefSeq" id="WP_002848758.1">
    <property type="nucleotide sequence ID" value="NZ_ADKM02000066.1"/>
</dbReference>
<keyword evidence="5" id="KW-1185">Reference proteome</keyword>
<reference evidence="4 5" key="1">
    <citation type="submission" date="2011-02" db="EMBL/GenBank/DDBJ databases">
        <authorList>
            <person name="Nelson K.E."/>
            <person name="Sutton G."/>
            <person name="Torralba M."/>
            <person name="Durkin S."/>
            <person name="Harkins D."/>
            <person name="Montgomery R."/>
            <person name="Ziemer C."/>
            <person name="Klaassens E."/>
            <person name="Ocuiv P."/>
            <person name="Morrison M."/>
        </authorList>
    </citation>
    <scope>NUCLEOTIDE SEQUENCE [LARGE SCALE GENOMIC DNA]</scope>
    <source>
        <strain evidence="4 5">8</strain>
    </source>
</reference>
<organism evidence="4 5">
    <name type="scientific">Ruminococcus albus 8</name>
    <dbReference type="NCBI Taxonomy" id="246199"/>
    <lineage>
        <taxon>Bacteria</taxon>
        <taxon>Bacillati</taxon>
        <taxon>Bacillota</taxon>
        <taxon>Clostridia</taxon>
        <taxon>Eubacteriales</taxon>
        <taxon>Oscillospiraceae</taxon>
        <taxon>Ruminococcus</taxon>
    </lineage>
</organism>
<accession>E9SB75</accession>
<gene>
    <name evidence="4" type="ORF">CUS_6547</name>
</gene>
<keyword evidence="3" id="KW-0812">Transmembrane</keyword>
<proteinExistence type="predicted"/>
<keyword evidence="4" id="KW-0132">Cell division</keyword>
<evidence type="ECO:0000313" key="5">
    <source>
        <dbReference type="Proteomes" id="UP000004259"/>
    </source>
</evidence>
<sequence length="171" mass="19490">MVKYNDNGNLAHELEMPYEETAQERNEKENETVRAEEEKKAKKKSAPAMSIPAKVAWGVLLIVAVTLMGSLIYGRVEISRLYNERAELDTELTRLQNENLSMQSEIAERMNMTKVEQYAQSELGLQKLDRSQIEYIEVETPSVAEVKADGGEDAFARVKRWFNSLAEYLGL</sequence>
<feature type="compositionally biased region" description="Basic and acidic residues" evidence="2">
    <location>
        <begin position="22"/>
        <end position="40"/>
    </location>
</feature>
<keyword evidence="1" id="KW-0175">Coiled coil</keyword>
<protein>
    <submittedName>
        <fullName evidence="4">Putative cell division protein FtsL</fullName>
    </submittedName>
</protein>
<evidence type="ECO:0000256" key="3">
    <source>
        <dbReference type="SAM" id="Phobius"/>
    </source>
</evidence>
<comment type="caution">
    <text evidence="4">The sequence shown here is derived from an EMBL/GenBank/DDBJ whole genome shotgun (WGS) entry which is preliminary data.</text>
</comment>
<evidence type="ECO:0000313" key="4">
    <source>
        <dbReference type="EMBL" id="EGC03420.1"/>
    </source>
</evidence>
<feature type="transmembrane region" description="Helical" evidence="3">
    <location>
        <begin position="55"/>
        <end position="76"/>
    </location>
</feature>
<keyword evidence="3" id="KW-1133">Transmembrane helix</keyword>
<dbReference type="EMBL" id="ADKM02000066">
    <property type="protein sequence ID" value="EGC03420.1"/>
    <property type="molecule type" value="Genomic_DNA"/>
</dbReference>
<evidence type="ECO:0000256" key="2">
    <source>
        <dbReference type="SAM" id="MobiDB-lite"/>
    </source>
</evidence>
<feature type="region of interest" description="Disordered" evidence="2">
    <location>
        <begin position="1"/>
        <end position="45"/>
    </location>
</feature>
<dbReference type="Proteomes" id="UP000004259">
    <property type="component" value="Unassembled WGS sequence"/>
</dbReference>
<dbReference type="OrthoDB" id="1823124at2"/>